<dbReference type="GO" id="GO:0005737">
    <property type="term" value="C:cytoplasm"/>
    <property type="evidence" value="ECO:0007669"/>
    <property type="project" value="TreeGrafter"/>
</dbReference>
<dbReference type="InterPro" id="IPR036282">
    <property type="entry name" value="Glutathione-S-Trfase_C_sf"/>
</dbReference>
<dbReference type="SFLD" id="SFLDG01152">
    <property type="entry name" value="Main.3:_Omega-_and_Tau-like"/>
    <property type="match status" value="1"/>
</dbReference>
<dbReference type="PANTHER" id="PTHR11260:SF622">
    <property type="entry name" value="GLUTATHIONE S-TRANSFERASE"/>
    <property type="match status" value="1"/>
</dbReference>
<dbReference type="PANTHER" id="PTHR11260">
    <property type="entry name" value="GLUTATHIONE S-TRANSFERASE, GST, SUPERFAMILY, GST DOMAIN CONTAINING"/>
    <property type="match status" value="1"/>
</dbReference>
<keyword evidence="7" id="KW-1185">Reference proteome</keyword>
<dbReference type="PROSITE" id="PS50404">
    <property type="entry name" value="GST_NTER"/>
    <property type="match status" value="1"/>
</dbReference>
<dbReference type="InterPro" id="IPR045074">
    <property type="entry name" value="GST_C_Tau"/>
</dbReference>
<keyword evidence="2" id="KW-0808">Transferase</keyword>
<gene>
    <name evidence="6" type="ORF">F0562_033772</name>
</gene>
<dbReference type="Gene3D" id="3.40.30.10">
    <property type="entry name" value="Glutaredoxin"/>
    <property type="match status" value="1"/>
</dbReference>
<dbReference type="AlphaFoldDB" id="A0A5J5AGT6"/>
<dbReference type="InterPro" id="IPR040079">
    <property type="entry name" value="Glutathione_S-Trfase"/>
</dbReference>
<dbReference type="SFLD" id="SFLDS00019">
    <property type="entry name" value="Glutathione_Transferase_(cytos"/>
    <property type="match status" value="1"/>
</dbReference>
<dbReference type="Proteomes" id="UP000325577">
    <property type="component" value="Linkage Group LG20"/>
</dbReference>
<dbReference type="FunFam" id="3.40.30.10:FF:000197">
    <property type="entry name" value="Glutathione S-transferase U10"/>
    <property type="match status" value="1"/>
</dbReference>
<sequence length="346" mass="39359">MEKQSEIVLFGTWASSYCTRVALALKLKGIPYEYVEEGLTNKSELLLQYNPVHKKVPVLVHKGKPIAESLVILEYIDEHWDTSPKLLPEDPYERAKARFWANFYDHKLLPSSFPVIKLKGKEQEKAIEDFSELLKVFEGGLEKDFPGLFQFSDRETLGYLDIVVGANACNYKAFDEAVAVIVNPEKHHGFVSWVTALKDCPLMKETLPPHDKLVSKMREKYFQSPQVMPSTLSIMLKGKEQEKAIEEYSELFRVFGEGIEKDFPQRSPFFNGDTLGFLDIVVGSNACNYNAFHEAVGTSADLEKQHPALFSWVTALTDYPLMKVTLPPHHKLVARIRTKFSLSPKV</sequence>
<evidence type="ECO:0000313" key="6">
    <source>
        <dbReference type="EMBL" id="KAA8529429.1"/>
    </source>
</evidence>
<evidence type="ECO:0000256" key="2">
    <source>
        <dbReference type="ARBA" id="ARBA00022679"/>
    </source>
</evidence>
<evidence type="ECO:0000259" key="5">
    <source>
        <dbReference type="PROSITE" id="PS50405"/>
    </source>
</evidence>
<dbReference type="GO" id="GO:0004364">
    <property type="term" value="F:glutathione transferase activity"/>
    <property type="evidence" value="ECO:0007669"/>
    <property type="project" value="UniProtKB-EC"/>
</dbReference>
<dbReference type="SUPFAM" id="SSF47616">
    <property type="entry name" value="GST C-terminal domain-like"/>
    <property type="match status" value="2"/>
</dbReference>
<dbReference type="InterPro" id="IPR004045">
    <property type="entry name" value="Glutathione_S-Trfase_N"/>
</dbReference>
<evidence type="ECO:0000313" key="7">
    <source>
        <dbReference type="Proteomes" id="UP000325577"/>
    </source>
</evidence>
<dbReference type="PROSITE" id="PS50405">
    <property type="entry name" value="GST_CTER"/>
    <property type="match status" value="1"/>
</dbReference>
<dbReference type="SFLD" id="SFLDG00358">
    <property type="entry name" value="Main_(cytGST)"/>
    <property type="match status" value="1"/>
</dbReference>
<reference evidence="6 7" key="1">
    <citation type="submission" date="2019-09" db="EMBL/GenBank/DDBJ databases">
        <title>A chromosome-level genome assembly of the Chinese tupelo Nyssa sinensis.</title>
        <authorList>
            <person name="Yang X."/>
            <person name="Kang M."/>
            <person name="Yang Y."/>
            <person name="Xiong H."/>
            <person name="Wang M."/>
            <person name="Zhang Z."/>
            <person name="Wang Z."/>
            <person name="Wu H."/>
            <person name="Ma T."/>
            <person name="Liu J."/>
            <person name="Xi Z."/>
        </authorList>
    </citation>
    <scope>NUCLEOTIDE SEQUENCE [LARGE SCALE GENOMIC DNA]</scope>
    <source>
        <strain evidence="6">J267</strain>
        <tissue evidence="6">Leaf</tissue>
    </source>
</reference>
<dbReference type="GO" id="GO:0006749">
    <property type="term" value="P:glutathione metabolic process"/>
    <property type="evidence" value="ECO:0007669"/>
    <property type="project" value="InterPro"/>
</dbReference>
<dbReference type="EC" id="2.5.1.18" evidence="1"/>
<dbReference type="SUPFAM" id="SSF52833">
    <property type="entry name" value="Thioredoxin-like"/>
    <property type="match status" value="1"/>
</dbReference>
<dbReference type="Gene3D" id="1.20.1050.10">
    <property type="match status" value="2"/>
</dbReference>
<dbReference type="Pfam" id="PF02798">
    <property type="entry name" value="GST_N"/>
    <property type="match status" value="1"/>
</dbReference>
<evidence type="ECO:0000256" key="3">
    <source>
        <dbReference type="ARBA" id="ARBA00047960"/>
    </source>
</evidence>
<accession>A0A5J5AGT6</accession>
<dbReference type="InterPro" id="IPR036249">
    <property type="entry name" value="Thioredoxin-like_sf"/>
</dbReference>
<feature type="domain" description="GST C-terminal" evidence="5">
    <location>
        <begin position="90"/>
        <end position="222"/>
    </location>
</feature>
<evidence type="ECO:0000259" key="4">
    <source>
        <dbReference type="PROSITE" id="PS50404"/>
    </source>
</evidence>
<dbReference type="EMBL" id="CM018044">
    <property type="protein sequence ID" value="KAA8529429.1"/>
    <property type="molecule type" value="Genomic_DNA"/>
</dbReference>
<dbReference type="CDD" id="cd03058">
    <property type="entry name" value="GST_N_Tau"/>
    <property type="match status" value="1"/>
</dbReference>
<comment type="catalytic activity">
    <reaction evidence="3">
        <text>RX + glutathione = an S-substituted glutathione + a halide anion + H(+)</text>
        <dbReference type="Rhea" id="RHEA:16437"/>
        <dbReference type="ChEBI" id="CHEBI:15378"/>
        <dbReference type="ChEBI" id="CHEBI:16042"/>
        <dbReference type="ChEBI" id="CHEBI:17792"/>
        <dbReference type="ChEBI" id="CHEBI:57925"/>
        <dbReference type="ChEBI" id="CHEBI:90779"/>
        <dbReference type="EC" id="2.5.1.18"/>
    </reaction>
</comment>
<dbReference type="OrthoDB" id="4951845at2759"/>
<dbReference type="InterPro" id="IPR010987">
    <property type="entry name" value="Glutathione-S-Trfase_C-like"/>
</dbReference>
<proteinExistence type="predicted"/>
<evidence type="ECO:0000256" key="1">
    <source>
        <dbReference type="ARBA" id="ARBA00012452"/>
    </source>
</evidence>
<organism evidence="6 7">
    <name type="scientific">Nyssa sinensis</name>
    <dbReference type="NCBI Taxonomy" id="561372"/>
    <lineage>
        <taxon>Eukaryota</taxon>
        <taxon>Viridiplantae</taxon>
        <taxon>Streptophyta</taxon>
        <taxon>Embryophyta</taxon>
        <taxon>Tracheophyta</taxon>
        <taxon>Spermatophyta</taxon>
        <taxon>Magnoliopsida</taxon>
        <taxon>eudicotyledons</taxon>
        <taxon>Gunneridae</taxon>
        <taxon>Pentapetalae</taxon>
        <taxon>asterids</taxon>
        <taxon>Cornales</taxon>
        <taxon>Nyssaceae</taxon>
        <taxon>Nyssa</taxon>
    </lineage>
</organism>
<name>A0A5J5AGT6_9ASTE</name>
<feature type="domain" description="GST N-terminal" evidence="4">
    <location>
        <begin position="5"/>
        <end position="84"/>
    </location>
</feature>
<dbReference type="InterPro" id="IPR045073">
    <property type="entry name" value="Omega/Tau-like"/>
</dbReference>
<dbReference type="CDD" id="cd03185">
    <property type="entry name" value="GST_C_Tau"/>
    <property type="match status" value="2"/>
</dbReference>
<protein>
    <recommendedName>
        <fullName evidence="1">glutathione transferase</fullName>
        <ecNumber evidence="1">2.5.1.18</ecNumber>
    </recommendedName>
</protein>